<evidence type="ECO:0000256" key="4">
    <source>
        <dbReference type="ARBA" id="ARBA00022475"/>
    </source>
</evidence>
<dbReference type="OrthoDB" id="9788973at2"/>
<dbReference type="Proteomes" id="UP000297475">
    <property type="component" value="Unassembled WGS sequence"/>
</dbReference>
<evidence type="ECO:0000256" key="11">
    <source>
        <dbReference type="SAM" id="Phobius"/>
    </source>
</evidence>
<evidence type="ECO:0000256" key="5">
    <source>
        <dbReference type="ARBA" id="ARBA00022519"/>
    </source>
</evidence>
<keyword evidence="14" id="KW-1185">Reference proteome</keyword>
<keyword evidence="7" id="KW-0653">Protein transport</keyword>
<evidence type="ECO:0000256" key="10">
    <source>
        <dbReference type="PIRNR" id="PIRNR002786"/>
    </source>
</evidence>
<dbReference type="AlphaFoldDB" id="A0A4Z0WAG9"/>
<name>A0A4Z0WAG9_9GAMM</name>
<dbReference type="PANTHER" id="PTHR38831">
    <property type="entry name" value="TYPE II SECRETION SYSTEM PROTEIN K"/>
    <property type="match status" value="1"/>
</dbReference>
<feature type="transmembrane region" description="Helical" evidence="11">
    <location>
        <begin position="12"/>
        <end position="34"/>
    </location>
</feature>
<keyword evidence="5 10" id="KW-0997">Cell inner membrane</keyword>
<proteinExistence type="inferred from homology"/>
<dbReference type="Pfam" id="PF21687">
    <property type="entry name" value="T2SSK_1st"/>
    <property type="match status" value="1"/>
</dbReference>
<dbReference type="InterPro" id="IPR005628">
    <property type="entry name" value="GspK"/>
</dbReference>
<evidence type="ECO:0000256" key="7">
    <source>
        <dbReference type="ARBA" id="ARBA00022927"/>
    </source>
</evidence>
<dbReference type="Gene3D" id="3.30.1300.30">
    <property type="entry name" value="GSPII I/J protein-like"/>
    <property type="match status" value="1"/>
</dbReference>
<reference evidence="13 14" key="1">
    <citation type="submission" date="2019-04" db="EMBL/GenBank/DDBJ databases">
        <title>Natronospirillum operosus gen. nov., sp. nov., a haloalkaliphilic satellite isolated from decaying biomass of laboratory culture of cyanobacterium Geitlerinema sp. and proposal of Natronospirillaceae fam. nov. and Saccharospirillaceae fam. nov.</title>
        <authorList>
            <person name="Kevbrin V."/>
            <person name="Boltyanskaya Y."/>
            <person name="Koziaeva V."/>
            <person name="Grouzdev D.S."/>
            <person name="Park M."/>
            <person name="Cho J."/>
        </authorList>
    </citation>
    <scope>NUCLEOTIDE SEQUENCE [LARGE SCALE GENOMIC DNA]</scope>
    <source>
        <strain evidence="13 14">G-116</strain>
    </source>
</reference>
<comment type="subcellular location">
    <subcellularLocation>
        <location evidence="1 10">Cell inner membrane</location>
    </subcellularLocation>
</comment>
<evidence type="ECO:0000313" key="13">
    <source>
        <dbReference type="EMBL" id="TGG95639.1"/>
    </source>
</evidence>
<dbReference type="InterPro" id="IPR045584">
    <property type="entry name" value="Pilin-like"/>
</dbReference>
<protein>
    <recommendedName>
        <fullName evidence="10">Type II secretion system protein K</fullName>
    </recommendedName>
</protein>
<dbReference type="PANTHER" id="PTHR38831:SF1">
    <property type="entry name" value="TYPE II SECRETION SYSTEM PROTEIN K-RELATED"/>
    <property type="match status" value="1"/>
</dbReference>
<organism evidence="13 14">
    <name type="scientific">Natronospirillum operosum</name>
    <dbReference type="NCBI Taxonomy" id="2759953"/>
    <lineage>
        <taxon>Bacteria</taxon>
        <taxon>Pseudomonadati</taxon>
        <taxon>Pseudomonadota</taxon>
        <taxon>Gammaproteobacteria</taxon>
        <taxon>Oceanospirillales</taxon>
        <taxon>Natronospirillaceae</taxon>
        <taxon>Natronospirillum</taxon>
    </lineage>
</organism>
<evidence type="ECO:0000256" key="8">
    <source>
        <dbReference type="ARBA" id="ARBA00022989"/>
    </source>
</evidence>
<dbReference type="GO" id="GO:0005886">
    <property type="term" value="C:plasma membrane"/>
    <property type="evidence" value="ECO:0007669"/>
    <property type="project" value="UniProtKB-SubCell"/>
</dbReference>
<dbReference type="Gene3D" id="1.10.40.60">
    <property type="entry name" value="EpsJ-like"/>
    <property type="match status" value="2"/>
</dbReference>
<keyword evidence="8 11" id="KW-1133">Transmembrane helix</keyword>
<dbReference type="SUPFAM" id="SSF54523">
    <property type="entry name" value="Pili subunits"/>
    <property type="match status" value="1"/>
</dbReference>
<dbReference type="GO" id="GO:0009306">
    <property type="term" value="P:protein secretion"/>
    <property type="evidence" value="ECO:0007669"/>
    <property type="project" value="InterPro"/>
</dbReference>
<evidence type="ECO:0000256" key="9">
    <source>
        <dbReference type="ARBA" id="ARBA00023136"/>
    </source>
</evidence>
<dbReference type="NCBIfam" id="NF037980">
    <property type="entry name" value="T2SS_GspK"/>
    <property type="match status" value="1"/>
</dbReference>
<dbReference type="SUPFAM" id="SSF158544">
    <property type="entry name" value="GspK insert domain-like"/>
    <property type="match status" value="1"/>
</dbReference>
<comment type="caution">
    <text evidence="13">The sequence shown here is derived from an EMBL/GenBank/DDBJ whole genome shotgun (WGS) entry which is preliminary data.</text>
</comment>
<keyword evidence="6 11" id="KW-0812">Transmembrane</keyword>
<evidence type="ECO:0000256" key="3">
    <source>
        <dbReference type="ARBA" id="ARBA00022448"/>
    </source>
</evidence>
<keyword evidence="3 10" id="KW-0813">Transport</keyword>
<gene>
    <name evidence="13" type="ORF">E4656_04300</name>
</gene>
<comment type="similarity">
    <text evidence="2 10">Belongs to the GSP K family.</text>
</comment>
<dbReference type="RefSeq" id="WP_135481468.1">
    <property type="nucleotide sequence ID" value="NZ_SRMF01000001.1"/>
</dbReference>
<dbReference type="InterPro" id="IPR049031">
    <property type="entry name" value="T2SSK_SAM-like_1st"/>
</dbReference>
<evidence type="ECO:0000256" key="2">
    <source>
        <dbReference type="ARBA" id="ARBA00007246"/>
    </source>
</evidence>
<feature type="domain" description="T2SS protein K first SAM-like" evidence="12">
    <location>
        <begin position="105"/>
        <end position="178"/>
    </location>
</feature>
<accession>A0A4Z0WAG9</accession>
<keyword evidence="4 10" id="KW-1003">Cell membrane</keyword>
<evidence type="ECO:0000259" key="12">
    <source>
        <dbReference type="Pfam" id="PF21687"/>
    </source>
</evidence>
<dbReference type="PIRSF" id="PIRSF002786">
    <property type="entry name" value="XcpX"/>
    <property type="match status" value="1"/>
</dbReference>
<keyword evidence="9 10" id="KW-0472">Membrane</keyword>
<dbReference type="InterPro" id="IPR038072">
    <property type="entry name" value="GspK_central_sf"/>
</dbReference>
<evidence type="ECO:0000256" key="1">
    <source>
        <dbReference type="ARBA" id="ARBA00004533"/>
    </source>
</evidence>
<sequence length="319" mass="36105">MRAGAGRRLQQGVALIQVLLVFAVLMALAVHLTWRQQLTISGTQHVLESSQGYAWLHSVEALGRAELKRDHQTPLPASAWGEWSDPFELEPGEAVFRVRPLDGYYNLNWLHDSSGVSAAPAQVQRLLSDQGQEGAWLQRLADWFDRDSGAEFEYRLVEPGYRPSFASIADASELRLLQPQQQTLAPLEIEGWAVFLPAQSRLNLQVVTEPVLRALHPDMGEPQWLALERAREDGLDSVDDWLTREDVEPLREELPAGWFSVRGEYFLLEAEVDYLDQTLHLTSWLRRDEDGAVQVIQRHYLPLAVDRADPDDDNGTPDN</sequence>
<evidence type="ECO:0000313" key="14">
    <source>
        <dbReference type="Proteomes" id="UP000297475"/>
    </source>
</evidence>
<evidence type="ECO:0000256" key="6">
    <source>
        <dbReference type="ARBA" id="ARBA00022692"/>
    </source>
</evidence>
<dbReference type="EMBL" id="SRMF01000001">
    <property type="protein sequence ID" value="TGG95639.1"/>
    <property type="molecule type" value="Genomic_DNA"/>
</dbReference>